<dbReference type="PATRIC" id="fig|999408.3.peg.4122"/>
<dbReference type="CDD" id="cd00586">
    <property type="entry name" value="4HBT"/>
    <property type="match status" value="1"/>
</dbReference>
<comment type="similarity">
    <text evidence="1">Belongs to the acyl-ACP thioesterase family.</text>
</comment>
<evidence type="ECO:0000256" key="2">
    <source>
        <dbReference type="ARBA" id="ARBA00022516"/>
    </source>
</evidence>
<accession>A0A0E2H686</accession>
<dbReference type="EMBL" id="AGYR01000041">
    <property type="protein sequence ID" value="ENZ11879.1"/>
    <property type="molecule type" value="Genomic_DNA"/>
</dbReference>
<keyword evidence="6" id="KW-0443">Lipid metabolism</keyword>
<sequence length="272" mass="30474">MNGIIPGRDMEAPAAKAAFRFRENEVDMYTFNSRVRYSETDEGGRLSVSGIINYMQDCSTFQSEDCGVGVGYLEASHKAWLLSSWQIMIDRYPRLGEKLAVGTWHCASKGIYGYRNFVLRDEEGTDVVRAESLWFLYDTDKNVPIRVQPGDTAPYGEPEPRLVLSPCPRKIPVPGDCEAGEPIVIARHHIDTNHHVNNAQYVEMAREAIPEGLVIKELRADYKKAAVLGDVLTPRVSMARGQDCREWTVVLEGSTGETCAVVWLMTKGQEED</sequence>
<dbReference type="InterPro" id="IPR049427">
    <property type="entry name" value="Acyl-ACP_TE_C"/>
</dbReference>
<dbReference type="SUPFAM" id="SSF54637">
    <property type="entry name" value="Thioesterase/thiol ester dehydrase-isomerase"/>
    <property type="match status" value="2"/>
</dbReference>
<feature type="domain" description="Acyl-ACP thioesterase-like C-terminal" evidence="9">
    <location>
        <begin position="188"/>
        <end position="258"/>
    </location>
</feature>
<keyword evidence="2" id="KW-0444">Lipid biosynthesis</keyword>
<evidence type="ECO:0000313" key="11">
    <source>
        <dbReference type="Proteomes" id="UP000013085"/>
    </source>
</evidence>
<keyword evidence="4" id="KW-0276">Fatty acid metabolism</keyword>
<evidence type="ECO:0000259" key="8">
    <source>
        <dbReference type="Pfam" id="PF01643"/>
    </source>
</evidence>
<evidence type="ECO:0000313" key="10">
    <source>
        <dbReference type="EMBL" id="ENZ11879.1"/>
    </source>
</evidence>
<evidence type="ECO:0000256" key="3">
    <source>
        <dbReference type="ARBA" id="ARBA00022801"/>
    </source>
</evidence>
<evidence type="ECO:0000256" key="7">
    <source>
        <dbReference type="ARBA" id="ARBA00023160"/>
    </source>
</evidence>
<feature type="domain" description="Acyl-ACP thioesterase N-terminal hotdog" evidence="8">
    <location>
        <begin position="29"/>
        <end position="153"/>
    </location>
</feature>
<keyword evidence="7" id="KW-0275">Fatty acid biosynthesis</keyword>
<dbReference type="Pfam" id="PF20791">
    <property type="entry name" value="Acyl-ACP_TE_C"/>
    <property type="match status" value="1"/>
</dbReference>
<evidence type="ECO:0000259" key="9">
    <source>
        <dbReference type="Pfam" id="PF20791"/>
    </source>
</evidence>
<dbReference type="Proteomes" id="UP000013085">
    <property type="component" value="Unassembled WGS sequence"/>
</dbReference>
<organism evidence="10 11">
    <name type="scientific">[Clostridium] clostridioforme 90A8</name>
    <dbReference type="NCBI Taxonomy" id="999408"/>
    <lineage>
        <taxon>Bacteria</taxon>
        <taxon>Bacillati</taxon>
        <taxon>Bacillota</taxon>
        <taxon>Clostridia</taxon>
        <taxon>Lachnospirales</taxon>
        <taxon>Lachnospiraceae</taxon>
        <taxon>Enterocloster</taxon>
    </lineage>
</organism>
<evidence type="ECO:0000256" key="6">
    <source>
        <dbReference type="ARBA" id="ARBA00023098"/>
    </source>
</evidence>
<comment type="caution">
    <text evidence="10">The sequence shown here is derived from an EMBL/GenBank/DDBJ whole genome shotgun (WGS) entry which is preliminary data.</text>
</comment>
<evidence type="ECO:0000256" key="1">
    <source>
        <dbReference type="ARBA" id="ARBA00006500"/>
    </source>
</evidence>
<protein>
    <submittedName>
        <fullName evidence="10">Acyl-ACP thioesterase</fullName>
    </submittedName>
</protein>
<evidence type="ECO:0000256" key="5">
    <source>
        <dbReference type="ARBA" id="ARBA00022946"/>
    </source>
</evidence>
<proteinExistence type="inferred from homology"/>
<dbReference type="GO" id="GO:0000036">
    <property type="term" value="F:acyl carrier activity"/>
    <property type="evidence" value="ECO:0007669"/>
    <property type="project" value="TreeGrafter"/>
</dbReference>
<dbReference type="GO" id="GO:0016297">
    <property type="term" value="F:fatty acyl-[ACP] hydrolase activity"/>
    <property type="evidence" value="ECO:0007669"/>
    <property type="project" value="InterPro"/>
</dbReference>
<dbReference type="InterPro" id="IPR002864">
    <property type="entry name" value="Acyl-ACP_thioesterase_NHD"/>
</dbReference>
<gene>
    <name evidence="10" type="ORF">HMPREF1090_03860</name>
</gene>
<dbReference type="Pfam" id="PF01643">
    <property type="entry name" value="Acyl-ACP_TE"/>
    <property type="match status" value="1"/>
</dbReference>
<dbReference type="HOGENOM" id="CLU_045466_2_1_9"/>
<dbReference type="InterPro" id="IPR029069">
    <property type="entry name" value="HotDog_dom_sf"/>
</dbReference>
<evidence type="ECO:0000256" key="4">
    <source>
        <dbReference type="ARBA" id="ARBA00022832"/>
    </source>
</evidence>
<dbReference type="PANTHER" id="PTHR31727:SF6">
    <property type="entry name" value="OLEOYL-ACYL CARRIER PROTEIN THIOESTERASE 1, CHLOROPLASTIC"/>
    <property type="match status" value="1"/>
</dbReference>
<dbReference type="AlphaFoldDB" id="A0A0E2H686"/>
<keyword evidence="5" id="KW-0809">Transit peptide</keyword>
<name>A0A0E2H686_9FIRM</name>
<dbReference type="InterPro" id="IPR045023">
    <property type="entry name" value="FATA/B"/>
</dbReference>
<keyword evidence="3" id="KW-0378">Hydrolase</keyword>
<dbReference type="PANTHER" id="PTHR31727">
    <property type="entry name" value="OLEOYL-ACYL CARRIER PROTEIN THIOESTERASE 1, CHLOROPLASTIC"/>
    <property type="match status" value="1"/>
</dbReference>
<dbReference type="Gene3D" id="3.10.129.10">
    <property type="entry name" value="Hotdog Thioesterase"/>
    <property type="match status" value="1"/>
</dbReference>
<reference evidence="10 11" key="1">
    <citation type="submission" date="2013-01" db="EMBL/GenBank/DDBJ databases">
        <title>The Genome Sequence of Clostridium clostridioforme 90A8.</title>
        <authorList>
            <consortium name="The Broad Institute Genome Sequencing Platform"/>
            <person name="Earl A."/>
            <person name="Ward D."/>
            <person name="Feldgarden M."/>
            <person name="Gevers D."/>
            <person name="Courvalin P."/>
            <person name="Lambert T."/>
            <person name="Walker B."/>
            <person name="Young S.K."/>
            <person name="Zeng Q."/>
            <person name="Gargeya S."/>
            <person name="Fitzgerald M."/>
            <person name="Haas B."/>
            <person name="Abouelleil A."/>
            <person name="Alvarado L."/>
            <person name="Arachchi H.M."/>
            <person name="Berlin A.M."/>
            <person name="Chapman S.B."/>
            <person name="Dewar J."/>
            <person name="Goldberg J."/>
            <person name="Griggs A."/>
            <person name="Gujja S."/>
            <person name="Hansen M."/>
            <person name="Howarth C."/>
            <person name="Imamovic A."/>
            <person name="Larimer J."/>
            <person name="McCowan C."/>
            <person name="Murphy C."/>
            <person name="Neiman D."/>
            <person name="Pearson M."/>
            <person name="Priest M."/>
            <person name="Roberts A."/>
            <person name="Saif S."/>
            <person name="Shea T."/>
            <person name="Sisk P."/>
            <person name="Sykes S."/>
            <person name="Wortman J."/>
            <person name="Nusbaum C."/>
            <person name="Birren B."/>
        </authorList>
    </citation>
    <scope>NUCLEOTIDE SEQUENCE [LARGE SCALE GENOMIC DNA]</scope>
    <source>
        <strain evidence="10 11">90A8</strain>
    </source>
</reference>